<feature type="domain" description="Myb-like" evidence="8">
    <location>
        <begin position="69"/>
        <end position="128"/>
    </location>
</feature>
<evidence type="ECO:0000256" key="7">
    <source>
        <dbReference type="SAM" id="MobiDB-lite"/>
    </source>
</evidence>
<evidence type="ECO:0000313" key="10">
    <source>
        <dbReference type="Proteomes" id="UP000325081"/>
    </source>
</evidence>
<comment type="caution">
    <text evidence="9">The sequence shown here is derived from an EMBL/GenBank/DDBJ whole genome shotgun (WGS) entry which is preliminary data.</text>
</comment>
<reference evidence="10" key="1">
    <citation type="journal article" date="2019" name="Curr. Biol.">
        <title>Genome Sequence of Striga asiatica Provides Insight into the Evolution of Plant Parasitism.</title>
        <authorList>
            <person name="Yoshida S."/>
            <person name="Kim S."/>
            <person name="Wafula E.K."/>
            <person name="Tanskanen J."/>
            <person name="Kim Y.M."/>
            <person name="Honaas L."/>
            <person name="Yang Z."/>
            <person name="Spallek T."/>
            <person name="Conn C.E."/>
            <person name="Ichihashi Y."/>
            <person name="Cheong K."/>
            <person name="Cui S."/>
            <person name="Der J.P."/>
            <person name="Gundlach H."/>
            <person name="Jiao Y."/>
            <person name="Hori C."/>
            <person name="Ishida J.K."/>
            <person name="Kasahara H."/>
            <person name="Kiba T."/>
            <person name="Kim M.S."/>
            <person name="Koo N."/>
            <person name="Laohavisit A."/>
            <person name="Lee Y.H."/>
            <person name="Lumba S."/>
            <person name="McCourt P."/>
            <person name="Mortimer J.C."/>
            <person name="Mutuku J.M."/>
            <person name="Nomura T."/>
            <person name="Sasaki-Sekimoto Y."/>
            <person name="Seto Y."/>
            <person name="Wang Y."/>
            <person name="Wakatake T."/>
            <person name="Sakakibara H."/>
            <person name="Demura T."/>
            <person name="Yamaguchi S."/>
            <person name="Yoneyama K."/>
            <person name="Manabe R.I."/>
            <person name="Nelson D.C."/>
            <person name="Schulman A.H."/>
            <person name="Timko M.P."/>
            <person name="dePamphilis C.W."/>
            <person name="Choi D."/>
            <person name="Shirasu K."/>
        </authorList>
    </citation>
    <scope>NUCLEOTIDE SEQUENCE [LARGE SCALE GENOMIC DNA]</scope>
    <source>
        <strain evidence="10">cv. UVA1</strain>
    </source>
</reference>
<dbReference type="Proteomes" id="UP000325081">
    <property type="component" value="Unassembled WGS sequence"/>
</dbReference>
<dbReference type="PROSITE" id="PS50090">
    <property type="entry name" value="MYB_LIKE"/>
    <property type="match status" value="1"/>
</dbReference>
<dbReference type="Gene3D" id="1.10.10.60">
    <property type="entry name" value="Homeodomain-like"/>
    <property type="match status" value="1"/>
</dbReference>
<proteinExistence type="predicted"/>
<keyword evidence="2" id="KW-0805">Transcription regulation</keyword>
<dbReference type="PANTHER" id="PTHR21654">
    <property type="entry name" value="FI21293P1"/>
    <property type="match status" value="1"/>
</dbReference>
<name>A0A5A7PN17_STRAF</name>
<dbReference type="CDD" id="cd12203">
    <property type="entry name" value="GT1"/>
    <property type="match status" value="1"/>
</dbReference>
<evidence type="ECO:0000256" key="2">
    <source>
        <dbReference type="ARBA" id="ARBA00023015"/>
    </source>
</evidence>
<keyword evidence="3 9" id="KW-0238">DNA-binding</keyword>
<feature type="region of interest" description="Disordered" evidence="7">
    <location>
        <begin position="158"/>
        <end position="179"/>
    </location>
</feature>
<dbReference type="PANTHER" id="PTHR21654:SF60">
    <property type="entry name" value="TRIHELIX TRANSCRIPTION FACTOR PTL"/>
    <property type="match status" value="1"/>
</dbReference>
<evidence type="ECO:0000313" key="9">
    <source>
        <dbReference type="EMBL" id="GER33707.1"/>
    </source>
</evidence>
<sequence>MEDHYGLPDLRHHLAAAGRSFYPSIPQPPDFQAGHPYYVLNFCPDGGGFPSAEAGGGLAGYGAESGGGGRWPRQETLTLLEVRSRMDGRFKEANQKGPLWDEVSRIMYDEYGYQRTGKKCREKFENLYKYYKKTKGGKSGRPDGKHYRFFRQLEALYGENNNNNNNNNNNSSASVSDQTTFAGPNFPYNIFPENNTNSFIPNESHAISISNNSSDFDTIITSDDESAEPNRSKKIMMMKSFKAKIKDSVDTQMKKMVEKQEAWMEKLMRRIEENEKERNLREEQWRKEDAERVEREQRIWAREKAWILDRDAALIEAFGKMAGKARQEDWESGNVASSTWDCIGDCFVKCGKKRMGPFHVGPIVGGQGPDRGINMARENVSNEGCFRYFSGDVKY</sequence>
<dbReference type="InterPro" id="IPR001005">
    <property type="entry name" value="SANT/Myb"/>
</dbReference>
<dbReference type="GO" id="GO:0005634">
    <property type="term" value="C:nucleus"/>
    <property type="evidence" value="ECO:0007669"/>
    <property type="project" value="UniProtKB-SubCell"/>
</dbReference>
<dbReference type="Pfam" id="PF13837">
    <property type="entry name" value="Myb_DNA-bind_4"/>
    <property type="match status" value="1"/>
</dbReference>
<dbReference type="GO" id="GO:0006355">
    <property type="term" value="P:regulation of DNA-templated transcription"/>
    <property type="evidence" value="ECO:0007669"/>
    <property type="project" value="UniProtKB-ARBA"/>
</dbReference>
<dbReference type="InterPro" id="IPR044822">
    <property type="entry name" value="Myb_DNA-bind_4"/>
</dbReference>
<keyword evidence="10" id="KW-1185">Reference proteome</keyword>
<evidence type="ECO:0000256" key="6">
    <source>
        <dbReference type="SAM" id="Coils"/>
    </source>
</evidence>
<dbReference type="EMBL" id="BKCP01004783">
    <property type="protein sequence ID" value="GER33707.1"/>
    <property type="molecule type" value="Genomic_DNA"/>
</dbReference>
<keyword evidence="6" id="KW-0175">Coiled coil</keyword>
<dbReference type="GO" id="GO:0003677">
    <property type="term" value="F:DNA binding"/>
    <property type="evidence" value="ECO:0007669"/>
    <property type="project" value="UniProtKB-KW"/>
</dbReference>
<feature type="coiled-coil region" evidence="6">
    <location>
        <begin position="257"/>
        <end position="293"/>
    </location>
</feature>
<gene>
    <name evidence="9" type="ORF">STAS_09863</name>
</gene>
<keyword evidence="5" id="KW-0539">Nucleus</keyword>
<evidence type="ECO:0000256" key="3">
    <source>
        <dbReference type="ARBA" id="ARBA00023125"/>
    </source>
</evidence>
<evidence type="ECO:0000256" key="4">
    <source>
        <dbReference type="ARBA" id="ARBA00023163"/>
    </source>
</evidence>
<evidence type="ECO:0000256" key="5">
    <source>
        <dbReference type="ARBA" id="ARBA00023242"/>
    </source>
</evidence>
<accession>A0A5A7PN17</accession>
<keyword evidence="9" id="KW-0371">Homeobox</keyword>
<dbReference type="OrthoDB" id="910607at2759"/>
<evidence type="ECO:0000256" key="1">
    <source>
        <dbReference type="ARBA" id="ARBA00004123"/>
    </source>
</evidence>
<evidence type="ECO:0000259" key="8">
    <source>
        <dbReference type="PROSITE" id="PS50090"/>
    </source>
</evidence>
<keyword evidence="4" id="KW-0804">Transcription</keyword>
<feature type="compositionally biased region" description="Low complexity" evidence="7">
    <location>
        <begin position="160"/>
        <end position="170"/>
    </location>
</feature>
<comment type="subcellular location">
    <subcellularLocation>
        <location evidence="1">Nucleus</location>
    </subcellularLocation>
</comment>
<dbReference type="FunFam" id="1.10.10.60:FF:000342">
    <property type="entry name" value="trihelix transcription factor PTL-like"/>
    <property type="match status" value="1"/>
</dbReference>
<dbReference type="AlphaFoldDB" id="A0A5A7PN17"/>
<organism evidence="9 10">
    <name type="scientific">Striga asiatica</name>
    <name type="common">Asiatic witchweed</name>
    <name type="synonym">Buchnera asiatica</name>
    <dbReference type="NCBI Taxonomy" id="4170"/>
    <lineage>
        <taxon>Eukaryota</taxon>
        <taxon>Viridiplantae</taxon>
        <taxon>Streptophyta</taxon>
        <taxon>Embryophyta</taxon>
        <taxon>Tracheophyta</taxon>
        <taxon>Spermatophyta</taxon>
        <taxon>Magnoliopsida</taxon>
        <taxon>eudicotyledons</taxon>
        <taxon>Gunneridae</taxon>
        <taxon>Pentapetalae</taxon>
        <taxon>asterids</taxon>
        <taxon>lamiids</taxon>
        <taxon>Lamiales</taxon>
        <taxon>Orobanchaceae</taxon>
        <taxon>Buchnereae</taxon>
        <taxon>Striga</taxon>
    </lineage>
</organism>
<protein>
    <submittedName>
        <fullName evidence="9">Homeodomain-like superfamily protein</fullName>
    </submittedName>
</protein>